<gene>
    <name evidence="1" type="ORF">SAMN04488524_1198</name>
</gene>
<dbReference type="AlphaFoldDB" id="A0A1W2A3I4"/>
<dbReference type="EMBL" id="FWXT01000001">
    <property type="protein sequence ID" value="SMC55133.1"/>
    <property type="molecule type" value="Genomic_DNA"/>
</dbReference>
<reference evidence="2" key="1">
    <citation type="submission" date="2017-04" db="EMBL/GenBank/DDBJ databases">
        <authorList>
            <person name="Varghese N."/>
            <person name="Submissions S."/>
        </authorList>
    </citation>
    <scope>NUCLEOTIDE SEQUENCE [LARGE SCALE GENOMIC DNA]</scope>
    <source>
        <strain evidence="2">DSM 12126</strain>
    </source>
</reference>
<keyword evidence="2" id="KW-1185">Reference proteome</keyword>
<organism evidence="1 2">
    <name type="scientific">Pedobacter africanus</name>
    <dbReference type="NCBI Taxonomy" id="151894"/>
    <lineage>
        <taxon>Bacteria</taxon>
        <taxon>Pseudomonadati</taxon>
        <taxon>Bacteroidota</taxon>
        <taxon>Sphingobacteriia</taxon>
        <taxon>Sphingobacteriales</taxon>
        <taxon>Sphingobacteriaceae</taxon>
        <taxon>Pedobacter</taxon>
    </lineage>
</organism>
<dbReference type="Proteomes" id="UP000192756">
    <property type="component" value="Unassembled WGS sequence"/>
</dbReference>
<evidence type="ECO:0000313" key="1">
    <source>
        <dbReference type="EMBL" id="SMC55133.1"/>
    </source>
</evidence>
<accession>A0A1W2A3I4</accession>
<protein>
    <recommendedName>
        <fullName evidence="3">PD-(D/E)XK nuclease family transposase</fullName>
    </recommendedName>
</protein>
<evidence type="ECO:0008006" key="3">
    <source>
        <dbReference type="Google" id="ProtNLM"/>
    </source>
</evidence>
<dbReference type="RefSeq" id="WP_144008872.1">
    <property type="nucleotide sequence ID" value="NZ_FWXT01000001.1"/>
</dbReference>
<sequence length="165" mass="18855">MIYMGSAKAIVPHKINLPNFKYQYGLINFKELPCDLFLSSNEPEEQILAILANKGNKTSAEIVKSILQKIMAVSPDCSTENKYYQQLRVIMQLRKFDNETEQAMLDVNSFWKLERDPFYKRGRQVAEAKALEEKRAIARNLKNKGIDLAIIAEATGLTMKQIQAL</sequence>
<name>A0A1W2A3I4_9SPHI</name>
<dbReference type="OrthoDB" id="714214at2"/>
<evidence type="ECO:0000313" key="2">
    <source>
        <dbReference type="Proteomes" id="UP000192756"/>
    </source>
</evidence>
<proteinExistence type="predicted"/>